<dbReference type="GO" id="GO:0006313">
    <property type="term" value="P:DNA transposition"/>
    <property type="evidence" value="ECO:0007669"/>
    <property type="project" value="InterPro"/>
</dbReference>
<gene>
    <name evidence="3" type="ORF">COA71_14185</name>
</gene>
<evidence type="ECO:0008006" key="5">
    <source>
        <dbReference type="Google" id="ProtNLM"/>
    </source>
</evidence>
<dbReference type="Gene3D" id="1.10.10.60">
    <property type="entry name" value="Homeodomain-like"/>
    <property type="match status" value="1"/>
</dbReference>
<dbReference type="InterPro" id="IPR009057">
    <property type="entry name" value="Homeodomain-like_sf"/>
</dbReference>
<dbReference type="Proteomes" id="UP000228987">
    <property type="component" value="Unassembled WGS sequence"/>
</dbReference>
<feature type="region of interest" description="Disordered" evidence="2">
    <location>
        <begin position="62"/>
        <end position="81"/>
    </location>
</feature>
<dbReference type="PANTHER" id="PTHR33215">
    <property type="entry name" value="PROTEIN DISTAL ANTENNA"/>
    <property type="match status" value="1"/>
</dbReference>
<proteinExistence type="inferred from homology"/>
<evidence type="ECO:0000256" key="1">
    <source>
        <dbReference type="ARBA" id="ARBA00009964"/>
    </source>
</evidence>
<dbReference type="SUPFAM" id="SSF46689">
    <property type="entry name" value="Homeodomain-like"/>
    <property type="match status" value="1"/>
</dbReference>
<protein>
    <recommendedName>
        <fullName evidence="5">Transposase</fullName>
    </recommendedName>
</protein>
<comment type="similarity">
    <text evidence="1">Belongs to the transposase 8 family.</text>
</comment>
<comment type="caution">
    <text evidence="3">The sequence shown here is derived from an EMBL/GenBank/DDBJ whole genome shotgun (WGS) entry which is preliminary data.</text>
</comment>
<dbReference type="GO" id="GO:0004803">
    <property type="term" value="F:transposase activity"/>
    <property type="evidence" value="ECO:0007669"/>
    <property type="project" value="InterPro"/>
</dbReference>
<dbReference type="PANTHER" id="PTHR33215:SF13">
    <property type="entry name" value="PROTEIN DISTAL ANTENNA"/>
    <property type="match status" value="1"/>
</dbReference>
<evidence type="ECO:0000256" key="2">
    <source>
        <dbReference type="SAM" id="MobiDB-lite"/>
    </source>
</evidence>
<dbReference type="InterPro" id="IPR051839">
    <property type="entry name" value="RD_transcriptional_regulator"/>
</dbReference>
<dbReference type="GO" id="GO:0003677">
    <property type="term" value="F:DNA binding"/>
    <property type="evidence" value="ECO:0007669"/>
    <property type="project" value="InterPro"/>
</dbReference>
<organism evidence="3 4">
    <name type="scientific">SAR86 cluster bacterium</name>
    <dbReference type="NCBI Taxonomy" id="2030880"/>
    <lineage>
        <taxon>Bacteria</taxon>
        <taxon>Pseudomonadati</taxon>
        <taxon>Pseudomonadota</taxon>
        <taxon>Gammaproteobacteria</taxon>
        <taxon>SAR86 cluster</taxon>
    </lineage>
</organism>
<dbReference type="AlphaFoldDB" id="A0A2A5C688"/>
<name>A0A2A5C688_9GAMM</name>
<dbReference type="InterPro" id="IPR002514">
    <property type="entry name" value="Transposase_8"/>
</dbReference>
<evidence type="ECO:0000313" key="3">
    <source>
        <dbReference type="EMBL" id="PCJ39409.1"/>
    </source>
</evidence>
<dbReference type="Pfam" id="PF01527">
    <property type="entry name" value="HTH_Tnp_1"/>
    <property type="match status" value="1"/>
</dbReference>
<evidence type="ECO:0000313" key="4">
    <source>
        <dbReference type="Proteomes" id="UP000228987"/>
    </source>
</evidence>
<accession>A0A2A5C688</accession>
<sequence>MSRRSIPMTSKRKPYNTYTREFKIEAVRLMDESGRSASELAMELGVRRNQLYKWKEQLSTKGGEAFPNKRGRPVKEQQSELTTLKQENNQLREEVDILKKAAAYFARELK</sequence>
<reference evidence="4" key="1">
    <citation type="submission" date="2017-08" db="EMBL/GenBank/DDBJ databases">
        <title>A dynamic microbial community with high functional redundancy inhabits the cold, oxic subseafloor aquifer.</title>
        <authorList>
            <person name="Tully B.J."/>
            <person name="Wheat C.G."/>
            <person name="Glazer B.T."/>
            <person name="Huber J.A."/>
        </authorList>
    </citation>
    <scope>NUCLEOTIDE SEQUENCE [LARGE SCALE GENOMIC DNA]</scope>
</reference>
<dbReference type="EMBL" id="NVWI01000015">
    <property type="protein sequence ID" value="PCJ39409.1"/>
    <property type="molecule type" value="Genomic_DNA"/>
</dbReference>